<dbReference type="Pfam" id="PF04229">
    <property type="entry name" value="GrpB"/>
    <property type="match status" value="1"/>
</dbReference>
<dbReference type="Proteomes" id="UP000297638">
    <property type="component" value="Unassembled WGS sequence"/>
</dbReference>
<proteinExistence type="predicted"/>
<reference evidence="1 2" key="1">
    <citation type="submission" date="2019-03" db="EMBL/GenBank/DDBJ databases">
        <title>Glutamicibacter sp. LJH19 genome.</title>
        <authorList>
            <person name="Sinai Borker S."/>
            <person name="Kumar R."/>
        </authorList>
    </citation>
    <scope>NUCLEOTIDE SEQUENCE [LARGE SCALE GENOMIC DNA]</scope>
    <source>
        <strain evidence="1 2">LJH19</strain>
    </source>
</reference>
<dbReference type="PANTHER" id="PTHR34822">
    <property type="entry name" value="GRPB DOMAIN PROTEIN (AFU_ORTHOLOGUE AFUA_1G01530)"/>
    <property type="match status" value="1"/>
</dbReference>
<comment type="caution">
    <text evidence="1">The sequence shown here is derived from an EMBL/GenBank/DDBJ whole genome shotgun (WGS) entry which is preliminary data.</text>
</comment>
<dbReference type="InterPro" id="IPR043519">
    <property type="entry name" value="NT_sf"/>
</dbReference>
<accession>A0A4Y8TU88</accession>
<dbReference type="InterPro" id="IPR007344">
    <property type="entry name" value="GrpB/CoaE"/>
</dbReference>
<organism evidence="1 2">
    <name type="scientific">Glutamicibacter arilaitensis</name>
    <dbReference type="NCBI Taxonomy" id="256701"/>
    <lineage>
        <taxon>Bacteria</taxon>
        <taxon>Bacillati</taxon>
        <taxon>Actinomycetota</taxon>
        <taxon>Actinomycetes</taxon>
        <taxon>Micrococcales</taxon>
        <taxon>Micrococcaceae</taxon>
        <taxon>Glutamicibacter</taxon>
    </lineage>
</organism>
<sequence length="173" mass="19385">MANEWFDKPGGEPVELEEADPLWPLAAAEWSKRIQSAIVPTNARVEHVGSTSIAGLIAKPILDLQISVPDIADESAYRPGLESLGLVLRQRESDHRFFRPPAGAPRLVHVHVCEKDSVWEHDVLRFRDRLRADPMLAADYATLKLSLADRFRNDRLAYNSGKSQFISYVIAGK</sequence>
<dbReference type="EMBL" id="SPDS01000003">
    <property type="protein sequence ID" value="TFH54434.1"/>
    <property type="molecule type" value="Genomic_DNA"/>
</dbReference>
<dbReference type="AlphaFoldDB" id="A0A4Y8TU88"/>
<name>A0A4Y8TU88_9MICC</name>
<evidence type="ECO:0000313" key="2">
    <source>
        <dbReference type="Proteomes" id="UP000297638"/>
    </source>
</evidence>
<dbReference type="RefSeq" id="WP_134781062.1">
    <property type="nucleotide sequence ID" value="NZ_SPDS01000003.1"/>
</dbReference>
<evidence type="ECO:0000313" key="1">
    <source>
        <dbReference type="EMBL" id="TFH54434.1"/>
    </source>
</evidence>
<dbReference type="PANTHER" id="PTHR34822:SF1">
    <property type="entry name" value="GRPB FAMILY PROTEIN"/>
    <property type="match status" value="1"/>
</dbReference>
<dbReference type="SUPFAM" id="SSF81301">
    <property type="entry name" value="Nucleotidyltransferase"/>
    <property type="match status" value="1"/>
</dbReference>
<dbReference type="Gene3D" id="3.30.460.10">
    <property type="entry name" value="Beta Polymerase, domain 2"/>
    <property type="match status" value="1"/>
</dbReference>
<gene>
    <name evidence="1" type="ORF">EXY26_15315</name>
</gene>
<protein>
    <submittedName>
        <fullName evidence="1">GrpB family protein</fullName>
    </submittedName>
</protein>